<evidence type="ECO:0000256" key="1">
    <source>
        <dbReference type="SAM" id="MobiDB-lite"/>
    </source>
</evidence>
<organism evidence="2 3">
    <name type="scientific">Porcisia hertigi</name>
    <dbReference type="NCBI Taxonomy" id="2761500"/>
    <lineage>
        <taxon>Eukaryota</taxon>
        <taxon>Discoba</taxon>
        <taxon>Euglenozoa</taxon>
        <taxon>Kinetoplastea</taxon>
        <taxon>Metakinetoplastina</taxon>
        <taxon>Trypanosomatida</taxon>
        <taxon>Trypanosomatidae</taxon>
        <taxon>Leishmaniinae</taxon>
        <taxon>Porcisia</taxon>
    </lineage>
</organism>
<feature type="region of interest" description="Disordered" evidence="1">
    <location>
        <begin position="752"/>
        <end position="773"/>
    </location>
</feature>
<feature type="compositionally biased region" description="Low complexity" evidence="1">
    <location>
        <begin position="761"/>
        <end position="773"/>
    </location>
</feature>
<comment type="caution">
    <text evidence="2">The sequence shown here is derived from an EMBL/GenBank/DDBJ whole genome shotgun (WGS) entry which is preliminary data.</text>
</comment>
<keyword evidence="3" id="KW-1185">Reference proteome</keyword>
<sequence>MQDEALPSTPVDQRIPAMVPPSYDACNLDVPVGGMRGRIEAAMRDAYPSSSLTSQALQLKNVQSQPRHHQTLKLHGSGWQVAVSHQQQQPPTSRHHRGHGTTVYPRRDELRCNSPNHPCLHCDGRLQEGTDGPHVDASTTAAHSDSPPFAAASLRTRWHAAKSTSRTIPAITTTTATGTSCGLSMSTSGGEWRSPNLAAAGAWCHHHHHQHQQQQQHTRFHHTRTTPTSAAMRSSSVGLSDGPDIALSTASTPAQALRTPQQKLQHHTLSLSAPSLASGEANAAYGQCSTPREADRGYHQVLATPTLVLARPTPLTSRDVLAGTATTTARWCLTGSVVASASVGASKLCDDVRARRSSTASVSSATAPADREHCTRSGPADLCGERSDTIKAYDTRAHGSAPLPTSSPARLHYRLNADFLYAVEDSDELDTVAAPRASVSTAVGDAFMHAAAEAAEAMESPTTASCSALLCTPTASSVYYSPQQLRIGDAPQSARATATATMTPAQTSTRRMCPSHSSAPWDLHGVHLTSQPPHLERGRLLHSCSTVTPLRCSWCDEAGKAGANVLTTPPSVCCSAGGVVGEGWRSPLQWNPREARENMEMEAVKHVVQFSVAQATAAAATTTPELFSAPSYPSSTTVSFNTLAQGAASPLLAQDPSHRKEETHDHSPNPETIDVGEAEWIELLLHYRDRENESGRIRRALADPTITAQAPTAEAERASDPSEAAATLSWWATSSLLREGPLPRGERRILSHHRPERHRAPSPSVVSSASTRTALAPPPAQLCASMSAQTAARTISQCVRYHVRRMRENEIHRVSSSFAARVAAR</sequence>
<dbReference type="OrthoDB" id="267958at2759"/>
<dbReference type="GeneID" id="94293741"/>
<dbReference type="KEGG" id="phet:94293741"/>
<name>A0A836YJB5_9TRYP</name>
<feature type="compositionally biased region" description="Polar residues" evidence="1">
    <location>
        <begin position="248"/>
        <end position="259"/>
    </location>
</feature>
<dbReference type="AlphaFoldDB" id="A0A836YJB5"/>
<accession>A0A836YJB5</accession>
<evidence type="ECO:0000313" key="2">
    <source>
        <dbReference type="EMBL" id="KAG5511908.1"/>
    </source>
</evidence>
<feature type="region of interest" description="Disordered" evidence="1">
    <location>
        <begin position="207"/>
        <end position="259"/>
    </location>
</feature>
<gene>
    <name evidence="2" type="ORF">JKF63_07733</name>
</gene>
<proteinExistence type="predicted"/>
<dbReference type="EMBL" id="JAFJZO010000003">
    <property type="protein sequence ID" value="KAG5511908.1"/>
    <property type="molecule type" value="Genomic_DNA"/>
</dbReference>
<reference evidence="2 3" key="1">
    <citation type="submission" date="2021-02" db="EMBL/GenBank/DDBJ databases">
        <title>Porcisia hertigi Genome sequencing and assembly.</title>
        <authorList>
            <person name="Almutairi H."/>
            <person name="Gatherer D."/>
        </authorList>
    </citation>
    <scope>NUCLEOTIDE SEQUENCE [LARGE SCALE GENOMIC DNA]</scope>
    <source>
        <strain evidence="2 3">C119</strain>
    </source>
</reference>
<feature type="region of interest" description="Disordered" evidence="1">
    <location>
        <begin position="359"/>
        <end position="380"/>
    </location>
</feature>
<protein>
    <submittedName>
        <fullName evidence="2">Uncharacterized protein</fullName>
    </submittedName>
</protein>
<dbReference type="RefSeq" id="XP_067759864.1">
    <property type="nucleotide sequence ID" value="XM_067903664.1"/>
</dbReference>
<dbReference type="Proteomes" id="UP000674318">
    <property type="component" value="Chromosome 3"/>
</dbReference>
<evidence type="ECO:0000313" key="3">
    <source>
        <dbReference type="Proteomes" id="UP000674318"/>
    </source>
</evidence>
<feature type="compositionally biased region" description="Polar residues" evidence="1">
    <location>
        <begin position="227"/>
        <end position="238"/>
    </location>
</feature>